<dbReference type="AlphaFoldDB" id="A0A6I0LT18"/>
<dbReference type="RefSeq" id="WP_151882310.1">
    <property type="nucleotide sequence ID" value="NZ_WCTH01000006.1"/>
</dbReference>
<proteinExistence type="predicted"/>
<feature type="domain" description="Xaa-Pro dipeptidyl-peptidase-like" evidence="1">
    <location>
        <begin position="45"/>
        <end position="158"/>
    </location>
</feature>
<gene>
    <name evidence="2" type="ORF">GAP48_03720</name>
</gene>
<organism evidence="2 3">
    <name type="scientific">Bacteroides uniformis</name>
    <dbReference type="NCBI Taxonomy" id="820"/>
    <lineage>
        <taxon>Bacteria</taxon>
        <taxon>Pseudomonadati</taxon>
        <taxon>Bacteroidota</taxon>
        <taxon>Bacteroidia</taxon>
        <taxon>Bacteroidales</taxon>
        <taxon>Bacteroidaceae</taxon>
        <taxon>Bacteroides</taxon>
    </lineage>
</organism>
<dbReference type="Pfam" id="PF02129">
    <property type="entry name" value="Peptidase_S15"/>
    <property type="match status" value="1"/>
</dbReference>
<dbReference type="SUPFAM" id="SSF53474">
    <property type="entry name" value="alpha/beta-Hydrolases"/>
    <property type="match status" value="1"/>
</dbReference>
<dbReference type="PANTHER" id="PTHR47751">
    <property type="entry name" value="SUPERFAMILY HYDROLASE, PUTATIVE (AFU_ORTHOLOGUE AFUA_2G16580)-RELATED"/>
    <property type="match status" value="1"/>
</dbReference>
<dbReference type="Gene3D" id="1.10.10.800">
    <property type="match status" value="1"/>
</dbReference>
<evidence type="ECO:0000313" key="2">
    <source>
        <dbReference type="EMBL" id="KAB4257591.1"/>
    </source>
</evidence>
<dbReference type="GO" id="GO:0016787">
    <property type="term" value="F:hydrolase activity"/>
    <property type="evidence" value="ECO:0007669"/>
    <property type="project" value="UniProtKB-KW"/>
</dbReference>
<dbReference type="EMBL" id="WCTJ01000004">
    <property type="protein sequence ID" value="KAB4257591.1"/>
    <property type="molecule type" value="Genomic_DNA"/>
</dbReference>
<dbReference type="InterPro" id="IPR029058">
    <property type="entry name" value="AB_hydrolase_fold"/>
</dbReference>
<evidence type="ECO:0000313" key="3">
    <source>
        <dbReference type="Proteomes" id="UP000487989"/>
    </source>
</evidence>
<protein>
    <submittedName>
        <fullName evidence="2">Alpha/beta hydrolase</fullName>
    </submittedName>
</protein>
<dbReference type="InterPro" id="IPR000383">
    <property type="entry name" value="Xaa-Pro-like_dom"/>
</dbReference>
<evidence type="ECO:0000259" key="1">
    <source>
        <dbReference type="Pfam" id="PF02129"/>
    </source>
</evidence>
<dbReference type="InterPro" id="IPR051411">
    <property type="entry name" value="Polyketide_trans_af380"/>
</dbReference>
<sequence>MEQIIKDENGGYIAPLNTNVERTAVSFRNRFGMTLCSDLYTAKMLDKEKKYPALIVGAPYGGVKEQGPCIYANELAQRGFVVLTFDQLYMGGSSGEPRRVSSPELFAESFSACVDFLGLQDYIDRERIGVIGICGSGGFALSAAQSDIRIKAICTASMYDMSVAARYGLAPEQIEAEKNRLSRQRWTDAENGYPEYIPYFPEAPLDEVPAELTEPTAEWFRFYALRRGHHPEARGGFTTTSNLSFINFNLLDYIDEISPRPILFIVGDRAHSRFFSEDACDAALEPKELYVVKDAEHIDLYDRTDRIPFGKIEEFFKNALK</sequence>
<dbReference type="Proteomes" id="UP000487989">
    <property type="component" value="Unassembled WGS sequence"/>
</dbReference>
<keyword evidence="2" id="KW-0378">Hydrolase</keyword>
<reference evidence="2 3" key="1">
    <citation type="journal article" date="2019" name="Nat. Med.">
        <title>A library of human gut bacterial isolates paired with longitudinal multiomics data enables mechanistic microbiome research.</title>
        <authorList>
            <person name="Poyet M."/>
            <person name="Groussin M."/>
            <person name="Gibbons S.M."/>
            <person name="Avila-Pacheco J."/>
            <person name="Jiang X."/>
            <person name="Kearney S.M."/>
            <person name="Perrotta A.R."/>
            <person name="Berdy B."/>
            <person name="Zhao S."/>
            <person name="Lieberman T.D."/>
            <person name="Swanson P.K."/>
            <person name="Smith M."/>
            <person name="Roesemann S."/>
            <person name="Alexander J.E."/>
            <person name="Rich S.A."/>
            <person name="Livny J."/>
            <person name="Vlamakis H."/>
            <person name="Clish C."/>
            <person name="Bullock K."/>
            <person name="Deik A."/>
            <person name="Scott J."/>
            <person name="Pierce K.A."/>
            <person name="Xavier R.J."/>
            <person name="Alm E.J."/>
        </authorList>
    </citation>
    <scope>NUCLEOTIDE SEQUENCE [LARGE SCALE GENOMIC DNA]</scope>
    <source>
        <strain evidence="2 3">BIOML-A3</strain>
    </source>
</reference>
<dbReference type="PANTHER" id="PTHR47751:SF1">
    <property type="entry name" value="SUPERFAMILY HYDROLASE, PUTATIVE (AFU_ORTHOLOGUE AFUA_2G16580)-RELATED"/>
    <property type="match status" value="1"/>
</dbReference>
<comment type="caution">
    <text evidence="2">The sequence shown here is derived from an EMBL/GenBank/DDBJ whole genome shotgun (WGS) entry which is preliminary data.</text>
</comment>
<accession>A0A6I0LT18</accession>
<name>A0A6I0LT18_BACUN</name>
<dbReference type="Gene3D" id="3.40.50.1820">
    <property type="entry name" value="alpha/beta hydrolase"/>
    <property type="match status" value="1"/>
</dbReference>